<dbReference type="SUPFAM" id="SSF161245">
    <property type="entry name" value="Zinc hairpin stack"/>
    <property type="match status" value="1"/>
</dbReference>
<dbReference type="Pfam" id="PF14599">
    <property type="entry name" value="zinc_ribbon_6"/>
    <property type="match status" value="1"/>
</dbReference>
<dbReference type="SUPFAM" id="SSF161219">
    <property type="entry name" value="CHY zinc finger-like"/>
    <property type="match status" value="1"/>
</dbReference>
<dbReference type="PANTHER" id="PTHR21319:SF53">
    <property type="entry name" value="RING FINGER AND CHY ZINC FINGER DOMAIN-CONTAINING PROTEIN 1"/>
    <property type="match status" value="1"/>
</dbReference>
<dbReference type="InterPro" id="IPR037274">
    <property type="entry name" value="Znf_CHY_sf"/>
</dbReference>
<dbReference type="PROSITE" id="PS51270">
    <property type="entry name" value="ZF_CTCHY"/>
    <property type="match status" value="1"/>
</dbReference>
<dbReference type="KEGG" id="cmk:103177638"/>
<reference evidence="8" key="1">
    <citation type="journal article" date="2014" name="Nature">
        <title>Elephant shark genome provides unique insights into gnathostome evolution.</title>
        <authorList>
            <consortium name="International Elephant Shark Genome Sequencing Consortium"/>
            <person name="Venkatesh B."/>
            <person name="Lee A.P."/>
            <person name="Ravi V."/>
            <person name="Maurya A.K."/>
            <person name="Lian M.M."/>
            <person name="Swann J.B."/>
            <person name="Ohta Y."/>
            <person name="Flajnik M.F."/>
            <person name="Sutoh Y."/>
            <person name="Kasahara M."/>
            <person name="Hoon S."/>
            <person name="Gangu V."/>
            <person name="Roy S.W."/>
            <person name="Irimia M."/>
            <person name="Korzh V."/>
            <person name="Kondrychyn I."/>
            <person name="Lim Z.W."/>
            <person name="Tay B.H."/>
            <person name="Tohari S."/>
            <person name="Kong K.W."/>
            <person name="Ho S."/>
            <person name="Lorente-Galdos B."/>
            <person name="Quilez J."/>
            <person name="Marques-Bonet T."/>
            <person name="Raney B.J."/>
            <person name="Ingham P.W."/>
            <person name="Tay A."/>
            <person name="Hillier L.W."/>
            <person name="Minx P."/>
            <person name="Boehm T."/>
            <person name="Wilson R.K."/>
            <person name="Brenner S."/>
            <person name="Warren W.C."/>
        </authorList>
    </citation>
    <scope>NUCLEOTIDE SEQUENCE</scope>
    <source>
        <tissue evidence="8">Spleen</tissue>
    </source>
</reference>
<dbReference type="GO" id="GO:0061630">
    <property type="term" value="F:ubiquitin protein ligase activity"/>
    <property type="evidence" value="ECO:0007669"/>
    <property type="project" value="TreeGrafter"/>
</dbReference>
<dbReference type="SUPFAM" id="SSF57850">
    <property type="entry name" value="RING/U-box"/>
    <property type="match status" value="1"/>
</dbReference>
<dbReference type="InterPro" id="IPR013083">
    <property type="entry name" value="Znf_RING/FYVE/PHD"/>
</dbReference>
<dbReference type="Gene3D" id="2.20.28.10">
    <property type="match status" value="1"/>
</dbReference>
<evidence type="ECO:0000313" key="8">
    <source>
        <dbReference type="EMBL" id="AFP07556.1"/>
    </source>
</evidence>
<dbReference type="FunFam" id="3.30.40.10:FF:000188">
    <property type="entry name" value="RING finger and CHY zinc finger domain-containing protein 1"/>
    <property type="match status" value="1"/>
</dbReference>
<keyword evidence="3" id="KW-0862">Zinc</keyword>
<sequence>MAEGGARGCAHYQRLCLLKAPCCEKFYVCRLCHDDLENHELDRFKVAEVQCAKCKTVQQVQRSCESCATVFGDYYCSICHLYDIDKKQYHCSACGICRIGPKEMFFHCSKCNFCLAIHLRGNHKCVENVSRQNCPVCLEDIHTSRIEAQVLPCGHLLHNTCRQLLFNKGAYRCPLCMQSAVDMTKYWEELDAEIAETPMPTEYHGMTVRVLCNDCHHHSIAPFHVLGMKCIDCGSYNTAQDGGLVAPQQQEQQQ</sequence>
<evidence type="ECO:0000259" key="5">
    <source>
        <dbReference type="PROSITE" id="PS50089"/>
    </source>
</evidence>
<proteinExistence type="evidence at transcript level"/>
<dbReference type="Pfam" id="PF05495">
    <property type="entry name" value="zf-CHY"/>
    <property type="match status" value="1"/>
</dbReference>
<dbReference type="InterPro" id="IPR017921">
    <property type="entry name" value="Znf_CTCHY"/>
</dbReference>
<dbReference type="EMBL" id="JW875039">
    <property type="protein sequence ID" value="AFP07556.1"/>
    <property type="molecule type" value="mRNA"/>
</dbReference>
<dbReference type="AlphaFoldDB" id="V9L6Z9"/>
<dbReference type="InterPro" id="IPR008913">
    <property type="entry name" value="Znf_CHY"/>
</dbReference>
<evidence type="ECO:0000256" key="2">
    <source>
        <dbReference type="ARBA" id="ARBA00022771"/>
    </source>
</evidence>
<protein>
    <submittedName>
        <fullName evidence="8">RING finger and CHY zinc finger domain-containing protein 1-like protein</fullName>
    </submittedName>
</protein>
<evidence type="ECO:0000256" key="4">
    <source>
        <dbReference type="PROSITE-ProRule" id="PRU00601"/>
    </source>
</evidence>
<dbReference type="PROSITE" id="PS51266">
    <property type="entry name" value="ZF_CHY"/>
    <property type="match status" value="1"/>
</dbReference>
<dbReference type="InterPro" id="IPR001841">
    <property type="entry name" value="Znf_RING"/>
</dbReference>
<evidence type="ECO:0000256" key="1">
    <source>
        <dbReference type="ARBA" id="ARBA00022723"/>
    </source>
</evidence>
<dbReference type="Gene3D" id="3.30.40.10">
    <property type="entry name" value="Zinc/RING finger domain, C3HC4 (zinc finger)"/>
    <property type="match status" value="1"/>
</dbReference>
<evidence type="ECO:0000256" key="3">
    <source>
        <dbReference type="ARBA" id="ARBA00022833"/>
    </source>
</evidence>
<dbReference type="GeneID" id="103177638"/>
<dbReference type="CTD" id="25898"/>
<dbReference type="GO" id="GO:0006511">
    <property type="term" value="P:ubiquitin-dependent protein catabolic process"/>
    <property type="evidence" value="ECO:0007669"/>
    <property type="project" value="TreeGrafter"/>
</dbReference>
<dbReference type="PROSITE" id="PS50089">
    <property type="entry name" value="ZF_RING_2"/>
    <property type="match status" value="1"/>
</dbReference>
<dbReference type="RefSeq" id="XP_042195127.1">
    <property type="nucleotide sequence ID" value="XM_042339193.1"/>
</dbReference>
<dbReference type="GO" id="GO:0005634">
    <property type="term" value="C:nucleus"/>
    <property type="evidence" value="ECO:0007669"/>
    <property type="project" value="TreeGrafter"/>
</dbReference>
<dbReference type="SMART" id="SM00184">
    <property type="entry name" value="RING"/>
    <property type="match status" value="1"/>
</dbReference>
<dbReference type="Pfam" id="PF13639">
    <property type="entry name" value="zf-RING_2"/>
    <property type="match status" value="1"/>
</dbReference>
<dbReference type="CDD" id="cd16464">
    <property type="entry name" value="RING-H2_Pirh2-like"/>
    <property type="match status" value="1"/>
</dbReference>
<dbReference type="PANTHER" id="PTHR21319">
    <property type="entry name" value="RING FINGER AND CHY ZINC FINGER DOMAIN-CONTAINING PROTEIN 1"/>
    <property type="match status" value="1"/>
</dbReference>
<keyword evidence="1" id="KW-0479">Metal-binding</keyword>
<feature type="domain" description="CHY-type" evidence="6">
    <location>
        <begin position="2"/>
        <end position="69"/>
    </location>
</feature>
<dbReference type="GO" id="GO:0016567">
    <property type="term" value="P:protein ubiquitination"/>
    <property type="evidence" value="ECO:0007669"/>
    <property type="project" value="TreeGrafter"/>
</dbReference>
<dbReference type="GO" id="GO:0008270">
    <property type="term" value="F:zinc ion binding"/>
    <property type="evidence" value="ECO:0007669"/>
    <property type="project" value="UniProtKB-KW"/>
</dbReference>
<accession>V9L6Z9</accession>
<dbReference type="InterPro" id="IPR039512">
    <property type="entry name" value="RCHY1_zinc-ribbon"/>
</dbReference>
<dbReference type="InterPro" id="IPR037275">
    <property type="entry name" value="Znf_CTCHY_sf"/>
</dbReference>
<name>V9L6Z9_CALMI</name>
<feature type="domain" description="RING-type" evidence="5">
    <location>
        <begin position="134"/>
        <end position="176"/>
    </location>
</feature>
<keyword evidence="2 4" id="KW-0863">Zinc-finger</keyword>
<evidence type="ECO:0000259" key="6">
    <source>
        <dbReference type="PROSITE" id="PS51266"/>
    </source>
</evidence>
<organism evidence="8">
    <name type="scientific">Callorhinchus milii</name>
    <name type="common">Ghost shark</name>
    <dbReference type="NCBI Taxonomy" id="7868"/>
    <lineage>
        <taxon>Eukaryota</taxon>
        <taxon>Metazoa</taxon>
        <taxon>Chordata</taxon>
        <taxon>Craniata</taxon>
        <taxon>Vertebrata</taxon>
        <taxon>Chondrichthyes</taxon>
        <taxon>Holocephali</taxon>
        <taxon>Chimaeriformes</taxon>
        <taxon>Callorhinchidae</taxon>
        <taxon>Callorhinchus</taxon>
    </lineage>
</organism>
<dbReference type="OrthoDB" id="411372at2759"/>
<feature type="domain" description="CTCHY-type" evidence="7">
    <location>
        <begin position="71"/>
        <end position="133"/>
    </location>
</feature>
<evidence type="ECO:0000259" key="7">
    <source>
        <dbReference type="PROSITE" id="PS51270"/>
    </source>
</evidence>